<dbReference type="Pfam" id="PF07969">
    <property type="entry name" value="Amidohydro_3"/>
    <property type="match status" value="1"/>
</dbReference>
<dbReference type="GO" id="GO:0016814">
    <property type="term" value="F:hydrolase activity, acting on carbon-nitrogen (but not peptide) bonds, in cyclic amidines"/>
    <property type="evidence" value="ECO:0007669"/>
    <property type="project" value="TreeGrafter"/>
</dbReference>
<feature type="compositionally biased region" description="Polar residues" evidence="1">
    <location>
        <begin position="13"/>
        <end position="24"/>
    </location>
</feature>
<dbReference type="KEGG" id="bcau:I6G59_08080"/>
<dbReference type="AlphaFoldDB" id="A0A7T2TJX9"/>
<evidence type="ECO:0000256" key="1">
    <source>
        <dbReference type="SAM" id="MobiDB-lite"/>
    </source>
</evidence>
<feature type="region of interest" description="Disordered" evidence="1">
    <location>
        <begin position="1"/>
        <end position="24"/>
    </location>
</feature>
<proteinExistence type="predicted"/>
<sequence>MDASNAVAAAATGPSSTPVAAPTNETEYPMTITVRNVRIAPRRPDEAAVDVVVDDGRIAAVVPSDGAAGSGDPGAASDTGDADAASAHEIVDGRGRVLLPGLGDVHAHLDSNRMGQTFRPHTADGTLHGYIMNDRRNWRDGERTVRDQASYAIAAIIASGGSRIRSHAQVDSDTGLERFAGVRDALSAHADVLDSQIVAFPQAGIVREKGVADLLDAALREGADLVGGLDPVQYDRDPVRHLDIVFGLAEKHGKGLDIHLHEGGTAGVYSFEEIAHRTTALGLQGKVTISHAFALNTNPEPVVRDLVELLAEAGVSLTTVAPAKGSLPQSLLSAHRVAVGLGEDGQRDYWSPYGDGDLLRRTWQLAFTNGFRRDEDIEHCLDIASRGGAQVMAGARPDGTALVDDAAYGLGVGAPADFLLVDADTVTSAIMDCPTDRDVYKGGRLVASGGELLGGLR</sequence>
<dbReference type="PANTHER" id="PTHR32027">
    <property type="entry name" value="CYTOSINE DEAMINASE"/>
    <property type="match status" value="1"/>
</dbReference>
<reference evidence="3 4" key="1">
    <citation type="submission" date="2020-12" db="EMBL/GenBank/DDBJ databases">
        <title>FDA dAtabase for Regulatory Grade micrObial Sequences (FDA-ARGOS): Supporting development and validation of Infectious Disease Dx tests.</title>
        <authorList>
            <person name="Sproer C."/>
            <person name="Gronow S."/>
            <person name="Severitt S."/>
            <person name="Schroder I."/>
            <person name="Tallon L."/>
            <person name="Sadzewicz L."/>
            <person name="Zhao X."/>
            <person name="Boylan J."/>
            <person name="Ott S."/>
            <person name="Bowen H."/>
            <person name="Vavikolanu K."/>
            <person name="Mehta A."/>
            <person name="Aluvathingal J."/>
            <person name="Nadendla S."/>
            <person name="Lowell S."/>
            <person name="Myers T."/>
            <person name="Yan Y."/>
            <person name="Sichtig H."/>
        </authorList>
    </citation>
    <scope>NUCLEOTIDE SEQUENCE [LARGE SCALE GENOMIC DNA]</scope>
    <source>
        <strain evidence="3 4">FDAARGOS_902</strain>
    </source>
</reference>
<dbReference type="InterPro" id="IPR052349">
    <property type="entry name" value="Metallo-hydrolase_Enzymes"/>
</dbReference>
<dbReference type="InterPro" id="IPR032466">
    <property type="entry name" value="Metal_Hydrolase"/>
</dbReference>
<dbReference type="Gene3D" id="2.30.40.10">
    <property type="entry name" value="Urease, subunit C, domain 1"/>
    <property type="match status" value="1"/>
</dbReference>
<dbReference type="SUPFAM" id="SSF51556">
    <property type="entry name" value="Metallo-dependent hydrolases"/>
    <property type="match status" value="1"/>
</dbReference>
<dbReference type="PANTHER" id="PTHR32027:SF9">
    <property type="entry name" value="BLL3847 PROTEIN"/>
    <property type="match status" value="1"/>
</dbReference>
<evidence type="ECO:0000313" key="3">
    <source>
        <dbReference type="EMBL" id="QPS35238.1"/>
    </source>
</evidence>
<name>A0A7T2TJX9_9MICO</name>
<accession>A0A7T2TJX9</accession>
<feature type="compositionally biased region" description="Low complexity" evidence="1">
    <location>
        <begin position="73"/>
        <end position="85"/>
    </location>
</feature>
<evidence type="ECO:0000259" key="2">
    <source>
        <dbReference type="Pfam" id="PF07969"/>
    </source>
</evidence>
<dbReference type="SUPFAM" id="SSF51338">
    <property type="entry name" value="Composite domain of metallo-dependent hydrolases"/>
    <property type="match status" value="1"/>
</dbReference>
<feature type="region of interest" description="Disordered" evidence="1">
    <location>
        <begin position="62"/>
        <end position="85"/>
    </location>
</feature>
<feature type="domain" description="Amidohydrolase 3" evidence="2">
    <location>
        <begin position="146"/>
        <end position="451"/>
    </location>
</feature>
<dbReference type="InterPro" id="IPR011059">
    <property type="entry name" value="Metal-dep_hydrolase_composite"/>
</dbReference>
<organism evidence="3 4">
    <name type="scientific">Brevibacterium casei</name>
    <dbReference type="NCBI Taxonomy" id="33889"/>
    <lineage>
        <taxon>Bacteria</taxon>
        <taxon>Bacillati</taxon>
        <taxon>Actinomycetota</taxon>
        <taxon>Actinomycetes</taxon>
        <taxon>Micrococcales</taxon>
        <taxon>Brevibacteriaceae</taxon>
        <taxon>Brevibacterium</taxon>
    </lineage>
</organism>
<dbReference type="EMBL" id="CP065682">
    <property type="protein sequence ID" value="QPS35238.1"/>
    <property type="molecule type" value="Genomic_DNA"/>
</dbReference>
<gene>
    <name evidence="3" type="ORF">I6G59_08080</name>
</gene>
<dbReference type="Gene3D" id="3.20.20.140">
    <property type="entry name" value="Metal-dependent hydrolases"/>
    <property type="match status" value="1"/>
</dbReference>
<evidence type="ECO:0000313" key="4">
    <source>
        <dbReference type="Proteomes" id="UP000594979"/>
    </source>
</evidence>
<dbReference type="InterPro" id="IPR013108">
    <property type="entry name" value="Amidohydro_3"/>
</dbReference>
<protein>
    <submittedName>
        <fullName evidence="3">Amidohydrolase family protein</fullName>
    </submittedName>
</protein>
<keyword evidence="3" id="KW-0378">Hydrolase</keyword>
<dbReference type="Proteomes" id="UP000594979">
    <property type="component" value="Chromosome"/>
</dbReference>
<dbReference type="RefSeq" id="WP_197932343.1">
    <property type="nucleotide sequence ID" value="NZ_CAACXN010000020.1"/>
</dbReference>